<name>A0AA38ICP8_9CUCU</name>
<feature type="signal peptide" evidence="2">
    <location>
        <begin position="1"/>
        <end position="15"/>
    </location>
</feature>
<feature type="chain" id="PRO_5041311347" evidence="2">
    <location>
        <begin position="16"/>
        <end position="84"/>
    </location>
</feature>
<gene>
    <name evidence="3" type="ORF">Zmor_012777</name>
</gene>
<proteinExistence type="predicted"/>
<evidence type="ECO:0000256" key="2">
    <source>
        <dbReference type="SAM" id="SignalP"/>
    </source>
</evidence>
<evidence type="ECO:0000313" key="4">
    <source>
        <dbReference type="Proteomes" id="UP001168821"/>
    </source>
</evidence>
<keyword evidence="1" id="KW-1133">Transmembrane helix</keyword>
<feature type="transmembrane region" description="Helical" evidence="1">
    <location>
        <begin position="39"/>
        <end position="59"/>
    </location>
</feature>
<dbReference type="EMBL" id="JALNTZ010000004">
    <property type="protein sequence ID" value="KAJ3653530.1"/>
    <property type="molecule type" value="Genomic_DNA"/>
</dbReference>
<evidence type="ECO:0000256" key="1">
    <source>
        <dbReference type="SAM" id="Phobius"/>
    </source>
</evidence>
<accession>A0AA38ICP8</accession>
<reference evidence="3" key="1">
    <citation type="journal article" date="2023" name="G3 (Bethesda)">
        <title>Whole genome assemblies of Zophobas morio and Tenebrio molitor.</title>
        <authorList>
            <person name="Kaur S."/>
            <person name="Stinson S.A."/>
            <person name="diCenzo G.C."/>
        </authorList>
    </citation>
    <scope>NUCLEOTIDE SEQUENCE</scope>
    <source>
        <strain evidence="3">QUZm001</strain>
    </source>
</reference>
<comment type="caution">
    <text evidence="3">The sequence shown here is derived from an EMBL/GenBank/DDBJ whole genome shotgun (WGS) entry which is preliminary data.</text>
</comment>
<sequence length="84" mass="9332">MFFILITFLLKEIEAQILESNSPATLLQTTWKEFKCNLHLGGVIALCIILAVIGASVLWSHFKNVQKRIDEARGLILLTYSGAG</sequence>
<keyword evidence="1" id="KW-0472">Membrane</keyword>
<dbReference type="Proteomes" id="UP001168821">
    <property type="component" value="Unassembled WGS sequence"/>
</dbReference>
<dbReference type="AlphaFoldDB" id="A0AA38ICP8"/>
<keyword evidence="2" id="KW-0732">Signal</keyword>
<protein>
    <submittedName>
        <fullName evidence="3">Uncharacterized protein</fullName>
    </submittedName>
</protein>
<organism evidence="3 4">
    <name type="scientific">Zophobas morio</name>
    <dbReference type="NCBI Taxonomy" id="2755281"/>
    <lineage>
        <taxon>Eukaryota</taxon>
        <taxon>Metazoa</taxon>
        <taxon>Ecdysozoa</taxon>
        <taxon>Arthropoda</taxon>
        <taxon>Hexapoda</taxon>
        <taxon>Insecta</taxon>
        <taxon>Pterygota</taxon>
        <taxon>Neoptera</taxon>
        <taxon>Endopterygota</taxon>
        <taxon>Coleoptera</taxon>
        <taxon>Polyphaga</taxon>
        <taxon>Cucujiformia</taxon>
        <taxon>Tenebrionidae</taxon>
        <taxon>Zophobas</taxon>
    </lineage>
</organism>
<keyword evidence="1" id="KW-0812">Transmembrane</keyword>
<evidence type="ECO:0000313" key="3">
    <source>
        <dbReference type="EMBL" id="KAJ3653530.1"/>
    </source>
</evidence>
<keyword evidence="4" id="KW-1185">Reference proteome</keyword>